<keyword evidence="2" id="KW-0040">ANK repeat</keyword>
<dbReference type="Pfam" id="PF20231">
    <property type="entry name" value="DUF6589"/>
    <property type="match status" value="1"/>
</dbReference>
<evidence type="ECO:0000313" key="4">
    <source>
        <dbReference type="EMBL" id="CAB3983670.1"/>
    </source>
</evidence>
<dbReference type="EMBL" id="CACRXK020000641">
    <property type="protein sequence ID" value="CAB3983670.1"/>
    <property type="molecule type" value="Genomic_DNA"/>
</dbReference>
<dbReference type="Pfam" id="PF12796">
    <property type="entry name" value="Ank_2"/>
    <property type="match status" value="1"/>
</dbReference>
<dbReference type="PROSITE" id="PS50297">
    <property type="entry name" value="ANK_REP_REGION"/>
    <property type="match status" value="2"/>
</dbReference>
<evidence type="ECO:0000313" key="5">
    <source>
        <dbReference type="Proteomes" id="UP001152795"/>
    </source>
</evidence>
<dbReference type="InterPro" id="IPR046496">
    <property type="entry name" value="DUF6589"/>
</dbReference>
<keyword evidence="1" id="KW-0677">Repeat</keyword>
<dbReference type="Proteomes" id="UP001152795">
    <property type="component" value="Unassembled WGS sequence"/>
</dbReference>
<feature type="domain" description="DUF6589" evidence="3">
    <location>
        <begin position="436"/>
        <end position="560"/>
    </location>
</feature>
<evidence type="ECO:0000256" key="2">
    <source>
        <dbReference type="ARBA" id="ARBA00023043"/>
    </source>
</evidence>
<reference evidence="4" key="1">
    <citation type="submission" date="2020-04" db="EMBL/GenBank/DDBJ databases">
        <authorList>
            <person name="Alioto T."/>
            <person name="Alioto T."/>
            <person name="Gomez Garrido J."/>
        </authorList>
    </citation>
    <scope>NUCLEOTIDE SEQUENCE</scope>
    <source>
        <strain evidence="4">A484AB</strain>
    </source>
</reference>
<evidence type="ECO:0000259" key="3">
    <source>
        <dbReference type="Pfam" id="PF20231"/>
    </source>
</evidence>
<name>A0A6S7GEK3_PARCT</name>
<evidence type="ECO:0000256" key="1">
    <source>
        <dbReference type="ARBA" id="ARBA00022737"/>
    </source>
</evidence>
<dbReference type="InterPro" id="IPR002110">
    <property type="entry name" value="Ankyrin_rpt"/>
</dbReference>
<accession>A0A6S7GEK3</accession>
<gene>
    <name evidence="4" type="ORF">PACLA_8A001786</name>
</gene>
<dbReference type="PROSITE" id="PS50088">
    <property type="entry name" value="ANK_REPEAT"/>
    <property type="match status" value="2"/>
</dbReference>
<dbReference type="OrthoDB" id="20872at2759"/>
<dbReference type="PANTHER" id="PTHR24198:SF165">
    <property type="entry name" value="ANKYRIN REPEAT-CONTAINING PROTEIN-RELATED"/>
    <property type="match status" value="1"/>
</dbReference>
<keyword evidence="5" id="KW-1185">Reference proteome</keyword>
<dbReference type="InterPro" id="IPR036770">
    <property type="entry name" value="Ankyrin_rpt-contain_sf"/>
</dbReference>
<sequence length="669" mass="77040">MDLALNVFPETAEQIQSSSSDHLREMSDSAESKVNQRVDAKQFKINIPQIEEDFHDLATKKTKIFPLPISHENQCKTVGVASNLDLFAEEFKFKSEKKSKFIHLKSCGKEFDVNRAYERFAFLKSLEQHKKQQRQYESILRGETEKLGIKDVNKELDKRFNSVFGILRDIASVSTSDMYLTERINSLKATWFPARDQYERSVLHVASLNGNTRLVRCLMYSGCPINLKDGIGQTPLTLALHMGHTVTTKVLLDCGASVREQFFLDTIPPIDIAKVKKDELMIELIEQKIREEEKIINQMKSNFNKPISDESTDMENSSTSKPSNVARKLNMNVGDQKNTVLVQGCANRCPDVYGCHTPGGGDFRCRGYVNECIARIAGPGGFWHVVENIMKRPTVNRSSFKSKFKDNNYNNNEEALLDYDDGLSIAMIKFKVWVKQQEEQDAIFKYQSQVVNQLMPITRWYKESVRHGNGHAIESVWMLCPALFCQMGKINYRDEAFTHIVNATAKWPYAYRLMYQRNKTVNLEGKQGKQLAGDEWVEDYLVRPVKQFTSAQSSFSMVELMSCSVNLLEMNRKMYKAKEAFDIYHTRKHKKPSSLYDQIKVAQFVIKERWFECEQRKDVHQYSWAGKTVKEGQTVPKKCIDALSKGAEKASEEFVPFYTESFQLKCYKL</sequence>
<dbReference type="SMART" id="SM00248">
    <property type="entry name" value="ANK"/>
    <property type="match status" value="2"/>
</dbReference>
<protein>
    <submittedName>
        <fullName evidence="4">GA-binding subunit beta-2</fullName>
    </submittedName>
</protein>
<comment type="caution">
    <text evidence="4">The sequence shown here is derived from an EMBL/GenBank/DDBJ whole genome shotgun (WGS) entry which is preliminary data.</text>
</comment>
<dbReference type="SUPFAM" id="SSF48403">
    <property type="entry name" value="Ankyrin repeat"/>
    <property type="match status" value="1"/>
</dbReference>
<dbReference type="AlphaFoldDB" id="A0A6S7GEK3"/>
<dbReference type="Gene3D" id="1.25.40.20">
    <property type="entry name" value="Ankyrin repeat-containing domain"/>
    <property type="match status" value="1"/>
</dbReference>
<organism evidence="4 5">
    <name type="scientific">Paramuricea clavata</name>
    <name type="common">Red gorgonian</name>
    <name type="synonym">Violescent sea-whip</name>
    <dbReference type="NCBI Taxonomy" id="317549"/>
    <lineage>
        <taxon>Eukaryota</taxon>
        <taxon>Metazoa</taxon>
        <taxon>Cnidaria</taxon>
        <taxon>Anthozoa</taxon>
        <taxon>Octocorallia</taxon>
        <taxon>Malacalcyonacea</taxon>
        <taxon>Plexauridae</taxon>
        <taxon>Paramuricea</taxon>
    </lineage>
</organism>
<dbReference type="PANTHER" id="PTHR24198">
    <property type="entry name" value="ANKYRIN REPEAT AND PROTEIN KINASE DOMAIN-CONTAINING PROTEIN"/>
    <property type="match status" value="1"/>
</dbReference>
<proteinExistence type="predicted"/>